<dbReference type="GO" id="GO:0003680">
    <property type="term" value="F:minor groove of adenine-thymine-rich DNA binding"/>
    <property type="evidence" value="ECO:0007669"/>
    <property type="project" value="TreeGrafter"/>
</dbReference>
<dbReference type="RefSeq" id="WP_084178240.1">
    <property type="nucleotide sequence ID" value="NZ_BMLF01000010.1"/>
</dbReference>
<keyword evidence="3" id="KW-0963">Cytoplasm</keyword>
<dbReference type="Proteomes" id="UP000649829">
    <property type="component" value="Unassembled WGS sequence"/>
</dbReference>
<evidence type="ECO:0000259" key="6">
    <source>
        <dbReference type="SMART" id="SM00528"/>
    </source>
</evidence>
<proteinExistence type="inferred from homology"/>
<evidence type="ECO:0000256" key="5">
    <source>
        <dbReference type="SAM" id="MobiDB-lite"/>
    </source>
</evidence>
<sequence>MTEINLRGLDKNELLQLQKDVAKELKEYDERSRKEARAKLEAEAAALGFTLEELTGKKPIKKANPPKYAHPENPTMTWSGRGRQPAWIKEHLEAGKSLDDLQIRK</sequence>
<keyword evidence="8" id="KW-1185">Reference proteome</keyword>
<dbReference type="PANTHER" id="PTHR38097">
    <property type="match status" value="1"/>
</dbReference>
<reference evidence="7" key="1">
    <citation type="journal article" date="2014" name="Int. J. Syst. Evol. Microbiol.">
        <title>Complete genome sequence of Corynebacterium casei LMG S-19264T (=DSM 44701T), isolated from a smear-ripened cheese.</title>
        <authorList>
            <consortium name="US DOE Joint Genome Institute (JGI-PGF)"/>
            <person name="Walter F."/>
            <person name="Albersmeier A."/>
            <person name="Kalinowski J."/>
            <person name="Ruckert C."/>
        </authorList>
    </citation>
    <scope>NUCLEOTIDE SEQUENCE</scope>
    <source>
        <strain evidence="7">CGMCC 1.6293</strain>
    </source>
</reference>
<protein>
    <submittedName>
        <fullName evidence="7">Trans-acting regulatory protein hvrA</fullName>
    </submittedName>
</protein>
<dbReference type="GO" id="GO:0009295">
    <property type="term" value="C:nucleoid"/>
    <property type="evidence" value="ECO:0007669"/>
    <property type="project" value="UniProtKB-SubCell"/>
</dbReference>
<dbReference type="Gene3D" id="4.10.430.10">
    <property type="entry name" value="Histone-like protein H-NS, C-terminal domain"/>
    <property type="match status" value="1"/>
</dbReference>
<comment type="similarity">
    <text evidence="2">Belongs to the histone-like protein H-NS family.</text>
</comment>
<gene>
    <name evidence="7" type="primary">spb</name>
    <name evidence="7" type="ORF">GCM10011534_44510</name>
</gene>
<evidence type="ECO:0000256" key="2">
    <source>
        <dbReference type="ARBA" id="ARBA00010610"/>
    </source>
</evidence>
<dbReference type="AlphaFoldDB" id="A0A917WN09"/>
<accession>A0A917WN09</accession>
<comment type="caution">
    <text evidence="7">The sequence shown here is derived from an EMBL/GenBank/DDBJ whole genome shotgun (WGS) entry which is preliminary data.</text>
</comment>
<comment type="subcellular location">
    <subcellularLocation>
        <location evidence="1">Cytoplasm</location>
        <location evidence="1">Nucleoid</location>
    </subcellularLocation>
</comment>
<evidence type="ECO:0000313" key="7">
    <source>
        <dbReference type="EMBL" id="GGM17599.1"/>
    </source>
</evidence>
<name>A0A917WN09_9RHOB</name>
<dbReference type="InterPro" id="IPR027444">
    <property type="entry name" value="H-NS_C_dom"/>
</dbReference>
<dbReference type="InterPro" id="IPR037150">
    <property type="entry name" value="H-NS_C_dom_sf"/>
</dbReference>
<dbReference type="GO" id="GO:0000976">
    <property type="term" value="F:transcription cis-regulatory region binding"/>
    <property type="evidence" value="ECO:0007669"/>
    <property type="project" value="TreeGrafter"/>
</dbReference>
<dbReference type="GO" id="GO:0003681">
    <property type="term" value="F:bent DNA binding"/>
    <property type="evidence" value="ECO:0007669"/>
    <property type="project" value="TreeGrafter"/>
</dbReference>
<dbReference type="Pfam" id="PF00816">
    <property type="entry name" value="Histone_HNS"/>
    <property type="match status" value="1"/>
</dbReference>
<dbReference type="GO" id="GO:0005829">
    <property type="term" value="C:cytosol"/>
    <property type="evidence" value="ECO:0007669"/>
    <property type="project" value="TreeGrafter"/>
</dbReference>
<keyword evidence="4" id="KW-0238">DNA-binding</keyword>
<evidence type="ECO:0000256" key="1">
    <source>
        <dbReference type="ARBA" id="ARBA00004453"/>
    </source>
</evidence>
<evidence type="ECO:0000256" key="3">
    <source>
        <dbReference type="ARBA" id="ARBA00022490"/>
    </source>
</evidence>
<feature type="domain" description="DNA-binding protein H-NS-like C-terminal" evidence="6">
    <location>
        <begin position="58"/>
        <end position="103"/>
    </location>
</feature>
<evidence type="ECO:0000313" key="8">
    <source>
        <dbReference type="Proteomes" id="UP000649829"/>
    </source>
</evidence>
<dbReference type="EMBL" id="BMLF01000010">
    <property type="protein sequence ID" value="GGM17599.1"/>
    <property type="molecule type" value="Genomic_DNA"/>
</dbReference>
<dbReference type="SMART" id="SM00528">
    <property type="entry name" value="HNS"/>
    <property type="match status" value="1"/>
</dbReference>
<dbReference type="PANTHER" id="PTHR38097:SF2">
    <property type="entry name" value="DNA-BINDING PROTEIN STPA"/>
    <property type="match status" value="1"/>
</dbReference>
<feature type="region of interest" description="Disordered" evidence="5">
    <location>
        <begin position="57"/>
        <end position="81"/>
    </location>
</feature>
<evidence type="ECO:0000256" key="4">
    <source>
        <dbReference type="ARBA" id="ARBA00023125"/>
    </source>
</evidence>
<dbReference type="SUPFAM" id="SSF81273">
    <property type="entry name" value="H-NS histone-like proteins"/>
    <property type="match status" value="1"/>
</dbReference>
<dbReference type="GO" id="GO:0032993">
    <property type="term" value="C:protein-DNA complex"/>
    <property type="evidence" value="ECO:0007669"/>
    <property type="project" value="TreeGrafter"/>
</dbReference>
<organism evidence="7 8">
    <name type="scientific">Pseudooceanicola nanhaiensis</name>
    <dbReference type="NCBI Taxonomy" id="375761"/>
    <lineage>
        <taxon>Bacteria</taxon>
        <taxon>Pseudomonadati</taxon>
        <taxon>Pseudomonadota</taxon>
        <taxon>Alphaproteobacteria</taxon>
        <taxon>Rhodobacterales</taxon>
        <taxon>Paracoccaceae</taxon>
        <taxon>Pseudooceanicola</taxon>
    </lineage>
</organism>
<reference evidence="7" key="2">
    <citation type="submission" date="2020-09" db="EMBL/GenBank/DDBJ databases">
        <authorList>
            <person name="Sun Q."/>
            <person name="Zhou Y."/>
        </authorList>
    </citation>
    <scope>NUCLEOTIDE SEQUENCE</scope>
    <source>
        <strain evidence="7">CGMCC 1.6293</strain>
    </source>
</reference>
<dbReference type="GO" id="GO:0001217">
    <property type="term" value="F:DNA-binding transcription repressor activity"/>
    <property type="evidence" value="ECO:0007669"/>
    <property type="project" value="TreeGrafter"/>
</dbReference>